<organism evidence="2 3">
    <name type="scientific">Ambispora gerdemannii</name>
    <dbReference type="NCBI Taxonomy" id="144530"/>
    <lineage>
        <taxon>Eukaryota</taxon>
        <taxon>Fungi</taxon>
        <taxon>Fungi incertae sedis</taxon>
        <taxon>Mucoromycota</taxon>
        <taxon>Glomeromycotina</taxon>
        <taxon>Glomeromycetes</taxon>
        <taxon>Archaeosporales</taxon>
        <taxon>Ambisporaceae</taxon>
        <taxon>Ambispora</taxon>
    </lineage>
</organism>
<comment type="caution">
    <text evidence="2">The sequence shown here is derived from an EMBL/GenBank/DDBJ whole genome shotgun (WGS) entry which is preliminary data.</text>
</comment>
<keyword evidence="3" id="KW-1185">Reference proteome</keyword>
<name>A0A9N9D451_9GLOM</name>
<proteinExistence type="predicted"/>
<accession>A0A9N9D451</accession>
<dbReference type="OrthoDB" id="2436484at2759"/>
<feature type="coiled-coil region" evidence="1">
    <location>
        <begin position="1"/>
        <end position="63"/>
    </location>
</feature>
<sequence>MASTRELLGKAERELEDAKAALKEFKEGADGQWLERAEWKEERDKLEEEKKQLEAEVTKWSDRVGDILVANATQPDFTISDEFEDLATAPFATKIPIESICYKNWKGIIGDRVDNYFIDGNANGTSGSSLSYKCQSALEQDHSGSENALLSRYDHLVRDIWCELSKNTRPDVVAWLNSVLIFKAEEKQFASDKAEAEQELLDKMEFWNRATYILAYAAAENLSQSRER</sequence>
<dbReference type="EMBL" id="CAJVPL010003144">
    <property type="protein sequence ID" value="CAG8627044.1"/>
    <property type="molecule type" value="Genomic_DNA"/>
</dbReference>
<evidence type="ECO:0000256" key="1">
    <source>
        <dbReference type="SAM" id="Coils"/>
    </source>
</evidence>
<reference evidence="2" key="1">
    <citation type="submission" date="2021-06" db="EMBL/GenBank/DDBJ databases">
        <authorList>
            <person name="Kallberg Y."/>
            <person name="Tangrot J."/>
            <person name="Rosling A."/>
        </authorList>
    </citation>
    <scope>NUCLEOTIDE SEQUENCE</scope>
    <source>
        <strain evidence="2">MT106</strain>
    </source>
</reference>
<dbReference type="AlphaFoldDB" id="A0A9N9D451"/>
<evidence type="ECO:0000313" key="2">
    <source>
        <dbReference type="EMBL" id="CAG8627044.1"/>
    </source>
</evidence>
<keyword evidence="1" id="KW-0175">Coiled coil</keyword>
<protein>
    <submittedName>
        <fullName evidence="2">7253_t:CDS:1</fullName>
    </submittedName>
</protein>
<dbReference type="Proteomes" id="UP000789831">
    <property type="component" value="Unassembled WGS sequence"/>
</dbReference>
<gene>
    <name evidence="2" type="ORF">AGERDE_LOCUS10340</name>
</gene>
<evidence type="ECO:0000313" key="3">
    <source>
        <dbReference type="Proteomes" id="UP000789831"/>
    </source>
</evidence>